<comment type="caution">
    <text evidence="2">The sequence shown here is derived from an EMBL/GenBank/DDBJ whole genome shotgun (WGS) entry which is preliminary data.</text>
</comment>
<gene>
    <name evidence="2" type="ORF">BK774_18810</name>
</gene>
<name>A0A9X6KB71_BACTU</name>
<accession>A0A9X6KB71</accession>
<evidence type="ECO:0000313" key="2">
    <source>
        <dbReference type="EMBL" id="OUA01129.1"/>
    </source>
</evidence>
<feature type="transmembrane region" description="Helical" evidence="1">
    <location>
        <begin position="30"/>
        <end position="49"/>
    </location>
</feature>
<protein>
    <submittedName>
        <fullName evidence="2">Uncharacterized protein</fullName>
    </submittedName>
</protein>
<dbReference type="RefSeq" id="WP_074643896.1">
    <property type="nucleotide sequence ID" value="NZ_CAKJXA010000073.1"/>
</dbReference>
<organism evidence="2 3">
    <name type="scientific">Bacillus thuringiensis</name>
    <dbReference type="NCBI Taxonomy" id="1428"/>
    <lineage>
        <taxon>Bacteria</taxon>
        <taxon>Bacillati</taxon>
        <taxon>Bacillota</taxon>
        <taxon>Bacilli</taxon>
        <taxon>Bacillales</taxon>
        <taxon>Bacillaceae</taxon>
        <taxon>Bacillus</taxon>
        <taxon>Bacillus cereus group</taxon>
    </lineage>
</organism>
<dbReference type="Proteomes" id="UP000194551">
    <property type="component" value="Unassembled WGS sequence"/>
</dbReference>
<keyword evidence="1" id="KW-0812">Transmembrane</keyword>
<evidence type="ECO:0000313" key="3">
    <source>
        <dbReference type="Proteomes" id="UP000194551"/>
    </source>
</evidence>
<keyword evidence="1" id="KW-0472">Membrane</keyword>
<feature type="transmembrane region" description="Helical" evidence="1">
    <location>
        <begin position="6"/>
        <end position="23"/>
    </location>
</feature>
<dbReference type="EMBL" id="NFEM01000087">
    <property type="protein sequence ID" value="OUA01129.1"/>
    <property type="molecule type" value="Genomic_DNA"/>
</dbReference>
<proteinExistence type="predicted"/>
<evidence type="ECO:0000256" key="1">
    <source>
        <dbReference type="SAM" id="Phobius"/>
    </source>
</evidence>
<feature type="transmembrane region" description="Helical" evidence="1">
    <location>
        <begin position="55"/>
        <end position="74"/>
    </location>
</feature>
<reference evidence="2 3" key="1">
    <citation type="submission" date="2016-10" db="EMBL/GenBank/DDBJ databases">
        <title>Comparative genomics of Bacillus thuringiensis reveals a path to pathogens against multiple invertebrate hosts.</title>
        <authorList>
            <person name="Zheng J."/>
            <person name="Gao Q."/>
            <person name="Liu H."/>
            <person name="Peng D."/>
            <person name="Ruan L."/>
            <person name="Sun M."/>
        </authorList>
    </citation>
    <scope>NUCLEOTIDE SEQUENCE [LARGE SCALE GENOMIC DNA]</scope>
    <source>
        <strain evidence="2">HD5</strain>
    </source>
</reference>
<sequence>MRTLSIIGLVVIALVFFNVISLHTIGTLSLIIGLLIALLIGAYFLYYIVLSFLALFTTIVGIILVICLISYAFLI</sequence>
<dbReference type="AlphaFoldDB" id="A0A9X6KB71"/>
<keyword evidence="1" id="KW-1133">Transmembrane helix</keyword>